<evidence type="ECO:0000259" key="13">
    <source>
        <dbReference type="Pfam" id="PF02055"/>
    </source>
</evidence>
<dbReference type="GO" id="GO:0051246">
    <property type="term" value="P:regulation of protein metabolic process"/>
    <property type="evidence" value="ECO:0007669"/>
    <property type="project" value="UniProtKB-ARBA"/>
</dbReference>
<comment type="similarity">
    <text evidence="4 12">Belongs to the glycosyl hydrolase 30 family.</text>
</comment>
<dbReference type="GO" id="GO:0005764">
    <property type="term" value="C:lysosome"/>
    <property type="evidence" value="ECO:0007669"/>
    <property type="project" value="UniProtKB-ARBA"/>
</dbReference>
<evidence type="ECO:0000256" key="2">
    <source>
        <dbReference type="ARBA" id="ARBA00004760"/>
    </source>
</evidence>
<dbReference type="GO" id="GO:0010605">
    <property type="term" value="P:negative regulation of macromolecule metabolic process"/>
    <property type="evidence" value="ECO:0007669"/>
    <property type="project" value="UniProtKB-ARBA"/>
</dbReference>
<dbReference type="GO" id="GO:0006914">
    <property type="term" value="P:autophagy"/>
    <property type="evidence" value="ECO:0007669"/>
    <property type="project" value="UniProtKB-ARBA"/>
</dbReference>
<dbReference type="PANTHER" id="PTHR11069">
    <property type="entry name" value="GLUCOSYLCERAMIDASE"/>
    <property type="match status" value="1"/>
</dbReference>
<dbReference type="PRINTS" id="PR00843">
    <property type="entry name" value="GLHYDRLASE30"/>
</dbReference>
<comment type="pathway">
    <text evidence="3">Sphingolipid metabolism.</text>
</comment>
<dbReference type="InterPro" id="IPR013780">
    <property type="entry name" value="Glyco_hydro_b"/>
</dbReference>
<evidence type="ECO:0000256" key="8">
    <source>
        <dbReference type="ARBA" id="ARBA00022919"/>
    </source>
</evidence>
<evidence type="ECO:0000256" key="5">
    <source>
        <dbReference type="ARBA" id="ARBA00012658"/>
    </source>
</evidence>
<feature type="domain" description="Glycosyl hydrolase family 30 beta sandwich" evidence="14">
    <location>
        <begin position="731"/>
        <end position="791"/>
    </location>
</feature>
<dbReference type="AlphaFoldDB" id="A0AAN0LP79"/>
<feature type="domain" description="Glycosyl hydrolase family 30 TIM-barrel" evidence="13">
    <location>
        <begin position="370"/>
        <end position="720"/>
    </location>
</feature>
<evidence type="ECO:0000256" key="1">
    <source>
        <dbReference type="ARBA" id="ARBA00001013"/>
    </source>
</evidence>
<dbReference type="InterPro" id="IPR033453">
    <property type="entry name" value="Glyco_hydro_30_TIM-barrel"/>
</dbReference>
<dbReference type="Gene3D" id="3.20.20.80">
    <property type="entry name" value="Glycosidases"/>
    <property type="match status" value="1"/>
</dbReference>
<dbReference type="EMBL" id="PP155023">
    <property type="protein sequence ID" value="WRW34097.1"/>
    <property type="molecule type" value="mRNA"/>
</dbReference>
<comment type="catalytic activity">
    <reaction evidence="10">
        <text>a beta-D-glucosylceramide + H2O = an N-acyl-sphingoid base + D-glucose</text>
        <dbReference type="Rhea" id="RHEA:81447"/>
        <dbReference type="ChEBI" id="CHEBI:4167"/>
        <dbReference type="ChEBI" id="CHEBI:15377"/>
        <dbReference type="ChEBI" id="CHEBI:83264"/>
        <dbReference type="ChEBI" id="CHEBI:83273"/>
    </reaction>
    <physiologicalReaction direction="left-to-right" evidence="10">
        <dbReference type="Rhea" id="RHEA:81448"/>
    </physiologicalReaction>
</comment>
<dbReference type="InterPro" id="IPR017853">
    <property type="entry name" value="GH"/>
</dbReference>
<evidence type="ECO:0000256" key="6">
    <source>
        <dbReference type="ARBA" id="ARBA00022729"/>
    </source>
</evidence>
<evidence type="ECO:0000256" key="3">
    <source>
        <dbReference type="ARBA" id="ARBA00004991"/>
    </source>
</evidence>
<evidence type="ECO:0000256" key="12">
    <source>
        <dbReference type="RuleBase" id="RU361188"/>
    </source>
</evidence>
<dbReference type="Gene3D" id="2.60.40.1180">
    <property type="entry name" value="Golgi alpha-mannosidase II"/>
    <property type="match status" value="1"/>
</dbReference>
<dbReference type="GO" id="GO:0005102">
    <property type="term" value="F:signaling receptor binding"/>
    <property type="evidence" value="ECO:0007669"/>
    <property type="project" value="UniProtKB-ARBA"/>
</dbReference>
<comment type="pathway">
    <text evidence="2">Lipid metabolism; sphingolipid metabolism.</text>
</comment>
<dbReference type="GO" id="GO:0005774">
    <property type="term" value="C:vacuolar membrane"/>
    <property type="evidence" value="ECO:0007669"/>
    <property type="project" value="UniProtKB-ARBA"/>
</dbReference>
<dbReference type="GO" id="GO:0042391">
    <property type="term" value="P:regulation of membrane potential"/>
    <property type="evidence" value="ECO:0007669"/>
    <property type="project" value="UniProtKB-ARBA"/>
</dbReference>
<dbReference type="PANTHER" id="PTHR11069:SF23">
    <property type="entry name" value="LYSOSOMAL ACID GLUCOSYLCERAMIDASE"/>
    <property type="match status" value="1"/>
</dbReference>
<dbReference type="GO" id="GO:0004348">
    <property type="term" value="F:glucosylceramidase activity"/>
    <property type="evidence" value="ECO:0007669"/>
    <property type="project" value="UniProtKB-EC"/>
</dbReference>
<sequence>MKVISISLLFCTAPFIISKSKSKENYFDGYQGLIYNSFFPKKIFNLTLFEGNNCFIGHRLGKNMFSGMLGEMKKKKIDMAIINLRIDFGLDDFYFSPIIFESSAVYYYFFKFKFKLSNKSNLITTLKDLAEHSLIYPVLTKNGQLQSLFNSSKSKLNSIIWKKINKKGLSKTLITLKDNNVNTNLRLLKFIKDNNFAYIINKHNIDFIKLGYCSDFYQSIKEKDDYILNISQDFASNLNSMPYNSNIKKSLKKKLDNHFSYYLPFGFIEQAQRILPFNLKKNFVSKNSHCFEAEITLKFEKLNDPFYIQEFLNHKPLIKKNLTDGFINIYESTESGLRFSFRQTPFNDISLTDVQEIKIKLNLTDTKQKIVGFGGSFTDAACENLQKTNKEIRDQIIIDYFSENGLEYNLGRTTIGGSDFSSRNYTLDDYEYDYDLKNFSLTYEDLDYKIPIIKMALKHQPNLKLIATSWSPPIWLKTNKKIYGKGKLIGNKVTDKSYVTYAKYFVKFLDAYKKEGIKIDSITAANEPSNGNDPDWNFNCIGFKNDEMRDFIVKTLKPILEKAGYGKNELKFYIVDENIDNIKYYADTIMADPIAKEYVYGIAFHWYFNFYGDYDVLTELHEKYPNLELSSTEACNGFEKTEKAVIIGSWSRAVNYAKDIILDLNRWTSSWIDWNLVLDERGGPNWVDNFVDAPIIINLKTNTYIRQPMFYALAHFSKFLKKNYLALNYKIKSDANQTKNFYFSAFRNEKNEVVVVVNNNRDKNLKVSISLTNDKNNVFNILSLKNSIQTYVWKN</sequence>
<dbReference type="InterPro" id="IPR033452">
    <property type="entry name" value="GH30_C"/>
</dbReference>
<evidence type="ECO:0000259" key="14">
    <source>
        <dbReference type="Pfam" id="PF17189"/>
    </source>
</evidence>
<dbReference type="Gene3D" id="3.40.190.10">
    <property type="entry name" value="Periplasmic binding protein-like II"/>
    <property type="match status" value="2"/>
</dbReference>
<proteinExistence type="evidence at transcript level"/>
<evidence type="ECO:0000256" key="4">
    <source>
        <dbReference type="ARBA" id="ARBA00005382"/>
    </source>
</evidence>
<keyword evidence="12" id="KW-0326">Glycosidase</keyword>
<accession>A0AAN0LP79</accession>
<evidence type="ECO:0000313" key="15">
    <source>
        <dbReference type="EMBL" id="WRW34097.1"/>
    </source>
</evidence>
<dbReference type="Pfam" id="PF17189">
    <property type="entry name" value="Glyco_hydro_30C"/>
    <property type="match status" value="1"/>
</dbReference>
<keyword evidence="6" id="KW-0732">Signal</keyword>
<protein>
    <recommendedName>
        <fullName evidence="5 12">Glucosylceramidase</fullName>
        <ecNumber evidence="5 12">3.2.1.45</ecNumber>
    </recommendedName>
</protein>
<comment type="catalytic activity">
    <reaction evidence="1">
        <text>a beta-D-glucosyl-(1&lt;-&gt;1')-N-acylsphing-4-enine + H2O = an N-acylsphing-4-enine + D-glucose</text>
        <dbReference type="Rhea" id="RHEA:13269"/>
        <dbReference type="ChEBI" id="CHEBI:4167"/>
        <dbReference type="ChEBI" id="CHEBI:15377"/>
        <dbReference type="ChEBI" id="CHEBI:22801"/>
        <dbReference type="ChEBI" id="CHEBI:52639"/>
        <dbReference type="EC" id="3.2.1.45"/>
    </reaction>
    <physiologicalReaction direction="left-to-right" evidence="1">
        <dbReference type="Rhea" id="RHEA:13270"/>
    </physiologicalReaction>
</comment>
<name>A0AAN0LP79_9ACAR</name>
<dbReference type="GO" id="GO:0007040">
    <property type="term" value="P:lysosome organization"/>
    <property type="evidence" value="ECO:0007669"/>
    <property type="project" value="UniProtKB-ARBA"/>
</dbReference>
<dbReference type="GO" id="GO:0016758">
    <property type="term" value="F:hexosyltransferase activity"/>
    <property type="evidence" value="ECO:0007669"/>
    <property type="project" value="UniProtKB-ARBA"/>
</dbReference>
<evidence type="ECO:0000256" key="7">
    <source>
        <dbReference type="ARBA" id="ARBA00022801"/>
    </source>
</evidence>
<evidence type="ECO:0000256" key="9">
    <source>
        <dbReference type="ARBA" id="ARBA00023098"/>
    </source>
</evidence>
<dbReference type="GO" id="GO:0016241">
    <property type="term" value="P:regulation of macroautophagy"/>
    <property type="evidence" value="ECO:0007669"/>
    <property type="project" value="UniProtKB-ARBA"/>
</dbReference>
<dbReference type="InterPro" id="IPR001139">
    <property type="entry name" value="Glyco_hydro_30"/>
</dbReference>
<comment type="catalytic activity">
    <reaction evidence="11">
        <text>an N-acyl-1-beta-D-glucosyl-15-methylhexadecasphing-4-enine + H2O = an N-acyl-15-methylhexadecasphing-4-enine + D-glucose</text>
        <dbReference type="Rhea" id="RHEA:34755"/>
        <dbReference type="ChEBI" id="CHEBI:4167"/>
        <dbReference type="ChEBI" id="CHEBI:15377"/>
        <dbReference type="ChEBI" id="CHEBI:70815"/>
        <dbReference type="ChEBI" id="CHEBI:70846"/>
    </reaction>
    <physiologicalReaction direction="left-to-right" evidence="11">
        <dbReference type="Rhea" id="RHEA:34756"/>
    </physiologicalReaction>
</comment>
<evidence type="ECO:0000256" key="11">
    <source>
        <dbReference type="ARBA" id="ARBA00051345"/>
    </source>
</evidence>
<keyword evidence="8 12" id="KW-0746">Sphingolipid metabolism</keyword>
<dbReference type="GO" id="GO:0030163">
    <property type="term" value="P:protein catabolic process"/>
    <property type="evidence" value="ECO:0007669"/>
    <property type="project" value="UniProtKB-ARBA"/>
</dbReference>
<dbReference type="GO" id="GO:0006680">
    <property type="term" value="P:glucosylceramide catabolic process"/>
    <property type="evidence" value="ECO:0007669"/>
    <property type="project" value="UniProtKB-ARBA"/>
</dbReference>
<organism evidence="15">
    <name type="scientific">Polyphagotarsonemus latus</name>
    <dbReference type="NCBI Taxonomy" id="1204166"/>
    <lineage>
        <taxon>Eukaryota</taxon>
        <taxon>Metazoa</taxon>
        <taxon>Ecdysozoa</taxon>
        <taxon>Arthropoda</taxon>
        <taxon>Chelicerata</taxon>
        <taxon>Arachnida</taxon>
        <taxon>Acari</taxon>
        <taxon>Acariformes</taxon>
        <taxon>Trombidiformes</taxon>
        <taxon>Prostigmata</taxon>
        <taxon>Eleutherengona</taxon>
        <taxon>Heterostigmata</taxon>
        <taxon>Tarsonemoidea</taxon>
        <taxon>Tarsonemidae</taxon>
        <taxon>Polyphagotarsonemus</taxon>
    </lineage>
</organism>
<evidence type="ECO:0000256" key="10">
    <source>
        <dbReference type="ARBA" id="ARBA00050474"/>
    </source>
</evidence>
<dbReference type="GO" id="GO:0006066">
    <property type="term" value="P:alcohol metabolic process"/>
    <property type="evidence" value="ECO:0007669"/>
    <property type="project" value="UniProtKB-ARBA"/>
</dbReference>
<keyword evidence="7 12" id="KW-0378">Hydrolase</keyword>
<dbReference type="Pfam" id="PF02055">
    <property type="entry name" value="Glyco_hydro_30"/>
    <property type="match status" value="1"/>
</dbReference>
<dbReference type="EC" id="3.2.1.45" evidence="5 12"/>
<dbReference type="SUPFAM" id="SSF51445">
    <property type="entry name" value="(Trans)glycosidases"/>
    <property type="match status" value="1"/>
</dbReference>
<reference evidence="15" key="1">
    <citation type="submission" date="2024-01" db="EMBL/GenBank/DDBJ databases">
        <title>Genome insights into chemosensory and detoxification machineries of broad mite, Polyphagotarsonemus latus (Tarsonemidae: Acari).</title>
        <authorList>
            <person name="Muthugoundar M."/>
            <person name="P J A."/>
            <person name="Augustine N."/>
        </authorList>
    </citation>
    <scope>NUCLEOTIDE SEQUENCE</scope>
</reference>
<dbReference type="GO" id="GO:0032006">
    <property type="term" value="P:regulation of TOR signaling"/>
    <property type="evidence" value="ECO:0007669"/>
    <property type="project" value="UniProtKB-ARBA"/>
</dbReference>
<dbReference type="GO" id="GO:0008202">
    <property type="term" value="P:steroid metabolic process"/>
    <property type="evidence" value="ECO:0007669"/>
    <property type="project" value="UniProtKB-ARBA"/>
</dbReference>
<dbReference type="FunFam" id="3.20.20.80:FF:000030">
    <property type="entry name" value="Lysosomal acid glucosylceramidase"/>
    <property type="match status" value="1"/>
</dbReference>
<keyword evidence="9 12" id="KW-0443">Lipid metabolism</keyword>